<evidence type="ECO:0000256" key="1">
    <source>
        <dbReference type="ARBA" id="ARBA00004141"/>
    </source>
</evidence>
<evidence type="ECO:0000313" key="8">
    <source>
        <dbReference type="EMBL" id="KAK9917321.1"/>
    </source>
</evidence>
<feature type="signal peptide" evidence="7">
    <location>
        <begin position="1"/>
        <end position="22"/>
    </location>
</feature>
<dbReference type="EMBL" id="JALJOT010000002">
    <property type="protein sequence ID" value="KAK9917321.1"/>
    <property type="molecule type" value="Genomic_DNA"/>
</dbReference>
<comment type="subcellular location">
    <subcellularLocation>
        <location evidence="1 6">Membrane</location>
        <topology evidence="1 6">Multi-pass membrane protein</topology>
    </subcellularLocation>
</comment>
<comment type="similarity">
    <text evidence="2 6">Belongs to the DP1 family.</text>
</comment>
<dbReference type="Pfam" id="PF03134">
    <property type="entry name" value="TB2_DP1_HVA22"/>
    <property type="match status" value="1"/>
</dbReference>
<protein>
    <recommendedName>
        <fullName evidence="6">HVA22-like protein</fullName>
    </recommendedName>
</protein>
<dbReference type="PANTHER" id="PTHR12300">
    <property type="entry name" value="HVA22-LIKE PROTEINS"/>
    <property type="match status" value="1"/>
</dbReference>
<dbReference type="PANTHER" id="PTHR12300:SF161">
    <property type="entry name" value="RECEPTOR EXPRESSION-ENHANCING PROTEIN"/>
    <property type="match status" value="1"/>
</dbReference>
<keyword evidence="3" id="KW-0812">Transmembrane</keyword>
<organism evidence="8 9">
    <name type="scientific">Coccomyxa subellipsoidea</name>
    <dbReference type="NCBI Taxonomy" id="248742"/>
    <lineage>
        <taxon>Eukaryota</taxon>
        <taxon>Viridiplantae</taxon>
        <taxon>Chlorophyta</taxon>
        <taxon>core chlorophytes</taxon>
        <taxon>Trebouxiophyceae</taxon>
        <taxon>Trebouxiophyceae incertae sedis</taxon>
        <taxon>Coccomyxaceae</taxon>
        <taxon>Coccomyxa</taxon>
    </lineage>
</organism>
<dbReference type="InterPro" id="IPR004345">
    <property type="entry name" value="TB2_DP1_HVA22"/>
</dbReference>
<keyword evidence="5" id="KW-0472">Membrane</keyword>
<proteinExistence type="inferred from homology"/>
<accession>A0ABR2Z033</accession>
<gene>
    <name evidence="8" type="ORF">WJX75_003118</name>
</gene>
<keyword evidence="9" id="KW-1185">Reference proteome</keyword>
<evidence type="ECO:0000256" key="6">
    <source>
        <dbReference type="RuleBase" id="RU362006"/>
    </source>
</evidence>
<feature type="chain" id="PRO_5047247233" description="HVA22-like protein" evidence="7">
    <location>
        <begin position="23"/>
        <end position="125"/>
    </location>
</feature>
<sequence length="125" mass="14230">MFSFGLFYWLSHFLGFLYPTYASYKALMTPGTSDDTHWLTYWVVFSAMETAEAVIEQLMWIPFYYELKCLLILWLVLPQTKVLNSQQMASAVKLSQQYGPGIAAQAMQAAQVEAKRLAAAQSQAR</sequence>
<evidence type="ECO:0000256" key="5">
    <source>
        <dbReference type="ARBA" id="ARBA00023136"/>
    </source>
</evidence>
<evidence type="ECO:0000313" key="9">
    <source>
        <dbReference type="Proteomes" id="UP001491310"/>
    </source>
</evidence>
<evidence type="ECO:0000256" key="4">
    <source>
        <dbReference type="ARBA" id="ARBA00022989"/>
    </source>
</evidence>
<dbReference type="Proteomes" id="UP001491310">
    <property type="component" value="Unassembled WGS sequence"/>
</dbReference>
<comment type="caution">
    <text evidence="8">The sequence shown here is derived from an EMBL/GenBank/DDBJ whole genome shotgun (WGS) entry which is preliminary data.</text>
</comment>
<evidence type="ECO:0000256" key="2">
    <source>
        <dbReference type="ARBA" id="ARBA00008573"/>
    </source>
</evidence>
<name>A0ABR2Z033_9CHLO</name>
<evidence type="ECO:0000256" key="7">
    <source>
        <dbReference type="SAM" id="SignalP"/>
    </source>
</evidence>
<keyword evidence="7" id="KW-0732">Signal</keyword>
<keyword evidence="4" id="KW-1133">Transmembrane helix</keyword>
<reference evidence="8 9" key="1">
    <citation type="journal article" date="2024" name="Nat. Commun.">
        <title>Phylogenomics reveals the evolutionary origins of lichenization in chlorophyte algae.</title>
        <authorList>
            <person name="Puginier C."/>
            <person name="Libourel C."/>
            <person name="Otte J."/>
            <person name="Skaloud P."/>
            <person name="Haon M."/>
            <person name="Grisel S."/>
            <person name="Petersen M."/>
            <person name="Berrin J.G."/>
            <person name="Delaux P.M."/>
            <person name="Dal Grande F."/>
            <person name="Keller J."/>
        </authorList>
    </citation>
    <scope>NUCLEOTIDE SEQUENCE [LARGE SCALE GENOMIC DNA]</scope>
    <source>
        <strain evidence="8 9">SAG 216-7</strain>
    </source>
</reference>
<evidence type="ECO:0000256" key="3">
    <source>
        <dbReference type="ARBA" id="ARBA00022692"/>
    </source>
</evidence>